<sequence>MAEANELSKEWLSVNSIYRPYDPKVLVMNDARTNAKRQSDEEKDVAGPSKLRQQPSLPKWFKKS</sequence>
<evidence type="ECO:0000256" key="1">
    <source>
        <dbReference type="SAM" id="MobiDB-lite"/>
    </source>
</evidence>
<evidence type="ECO:0000313" key="3">
    <source>
        <dbReference type="Proteomes" id="UP000271098"/>
    </source>
</evidence>
<evidence type="ECO:0000313" key="4">
    <source>
        <dbReference type="WBParaSite" id="GPUH_0001849801-mRNA-1"/>
    </source>
</evidence>
<proteinExistence type="predicted"/>
<name>A0A183EBY2_9BILA</name>
<evidence type="ECO:0000313" key="2">
    <source>
        <dbReference type="EMBL" id="VDN31831.1"/>
    </source>
</evidence>
<dbReference type="EMBL" id="UYRT01086836">
    <property type="protein sequence ID" value="VDN31831.1"/>
    <property type="molecule type" value="Genomic_DNA"/>
</dbReference>
<protein>
    <submittedName>
        <fullName evidence="2 4">Uncharacterized protein</fullName>
    </submittedName>
</protein>
<dbReference type="AlphaFoldDB" id="A0A183EBY2"/>
<gene>
    <name evidence="2" type="ORF">GPUH_LOCUS18474</name>
</gene>
<organism evidence="4">
    <name type="scientific">Gongylonema pulchrum</name>
    <dbReference type="NCBI Taxonomy" id="637853"/>
    <lineage>
        <taxon>Eukaryota</taxon>
        <taxon>Metazoa</taxon>
        <taxon>Ecdysozoa</taxon>
        <taxon>Nematoda</taxon>
        <taxon>Chromadorea</taxon>
        <taxon>Rhabditida</taxon>
        <taxon>Spirurina</taxon>
        <taxon>Spiruromorpha</taxon>
        <taxon>Spiruroidea</taxon>
        <taxon>Gongylonematidae</taxon>
        <taxon>Gongylonema</taxon>
    </lineage>
</organism>
<dbReference type="WBParaSite" id="GPUH_0001849801-mRNA-1">
    <property type="protein sequence ID" value="GPUH_0001849801-mRNA-1"/>
    <property type="gene ID" value="GPUH_0001849801"/>
</dbReference>
<dbReference type="Proteomes" id="UP000271098">
    <property type="component" value="Unassembled WGS sequence"/>
</dbReference>
<dbReference type="OrthoDB" id="440781at2759"/>
<reference evidence="2 3" key="2">
    <citation type="submission" date="2018-11" db="EMBL/GenBank/DDBJ databases">
        <authorList>
            <consortium name="Pathogen Informatics"/>
        </authorList>
    </citation>
    <scope>NUCLEOTIDE SEQUENCE [LARGE SCALE GENOMIC DNA]</scope>
</reference>
<keyword evidence="3" id="KW-1185">Reference proteome</keyword>
<feature type="region of interest" description="Disordered" evidence="1">
    <location>
        <begin position="29"/>
        <end position="64"/>
    </location>
</feature>
<reference evidence="4" key="1">
    <citation type="submission" date="2016-06" db="UniProtKB">
        <authorList>
            <consortium name="WormBaseParasite"/>
        </authorList>
    </citation>
    <scope>IDENTIFICATION</scope>
</reference>
<accession>A0A183EBY2</accession>